<dbReference type="Proteomes" id="UP001498771">
    <property type="component" value="Unassembled WGS sequence"/>
</dbReference>
<feature type="compositionally biased region" description="Acidic residues" evidence="1">
    <location>
        <begin position="2358"/>
        <end position="2381"/>
    </location>
</feature>
<feature type="region of interest" description="Disordered" evidence="1">
    <location>
        <begin position="2355"/>
        <end position="2381"/>
    </location>
</feature>
<evidence type="ECO:0000259" key="2">
    <source>
        <dbReference type="PROSITE" id="PS50235"/>
    </source>
</evidence>
<evidence type="ECO:0000256" key="1">
    <source>
        <dbReference type="SAM" id="MobiDB-lite"/>
    </source>
</evidence>
<feature type="region of interest" description="Disordered" evidence="1">
    <location>
        <begin position="2536"/>
        <end position="2569"/>
    </location>
</feature>
<evidence type="ECO:0000313" key="3">
    <source>
        <dbReference type="EMBL" id="KAK7205945.1"/>
    </source>
</evidence>
<dbReference type="GeneID" id="90037966"/>
<dbReference type="PROSITE" id="PS50235">
    <property type="entry name" value="USP_3"/>
    <property type="match status" value="1"/>
</dbReference>
<dbReference type="RefSeq" id="XP_064768978.1">
    <property type="nucleotide sequence ID" value="XM_064912454.1"/>
</dbReference>
<feature type="domain" description="USP" evidence="2">
    <location>
        <begin position="1613"/>
        <end position="1946"/>
    </location>
</feature>
<evidence type="ECO:0000313" key="4">
    <source>
        <dbReference type="Proteomes" id="UP001498771"/>
    </source>
</evidence>
<feature type="compositionally biased region" description="Low complexity" evidence="1">
    <location>
        <begin position="406"/>
        <end position="417"/>
    </location>
</feature>
<organism evidence="3 4">
    <name type="scientific">Myxozyma melibiosi</name>
    <dbReference type="NCBI Taxonomy" id="54550"/>
    <lineage>
        <taxon>Eukaryota</taxon>
        <taxon>Fungi</taxon>
        <taxon>Dikarya</taxon>
        <taxon>Ascomycota</taxon>
        <taxon>Saccharomycotina</taxon>
        <taxon>Lipomycetes</taxon>
        <taxon>Lipomycetales</taxon>
        <taxon>Lipomycetaceae</taxon>
        <taxon>Myxozyma</taxon>
    </lineage>
</organism>
<comment type="caution">
    <text evidence="3">The sequence shown here is derived from an EMBL/GenBank/DDBJ whole genome shotgun (WGS) entry which is preliminary data.</text>
</comment>
<gene>
    <name evidence="3" type="ORF">BZA70DRAFT_277480</name>
</gene>
<protein>
    <recommendedName>
        <fullName evidence="2">USP domain-containing protein</fullName>
    </recommendedName>
</protein>
<feature type="region of interest" description="Disordered" evidence="1">
    <location>
        <begin position="402"/>
        <end position="423"/>
    </location>
</feature>
<feature type="compositionally biased region" description="Basic and acidic residues" evidence="1">
    <location>
        <begin position="44"/>
        <end position="60"/>
    </location>
</feature>
<dbReference type="Pfam" id="PF00443">
    <property type="entry name" value="UCH"/>
    <property type="match status" value="1"/>
</dbReference>
<dbReference type="EMBL" id="JBBJBU010000004">
    <property type="protein sequence ID" value="KAK7205945.1"/>
    <property type="molecule type" value="Genomic_DNA"/>
</dbReference>
<dbReference type="InterPro" id="IPR028889">
    <property type="entry name" value="USP"/>
</dbReference>
<keyword evidence="4" id="KW-1185">Reference proteome</keyword>
<dbReference type="Pfam" id="PF12030">
    <property type="entry name" value="DUF3517"/>
    <property type="match status" value="1"/>
</dbReference>
<dbReference type="PANTHER" id="PTHR24006:SF827">
    <property type="entry name" value="UBIQUITIN CARBOXYL-TERMINAL HYDROLASE 34"/>
    <property type="match status" value="1"/>
</dbReference>
<sequence length="2569" mass="288832">MASSADRSAESPVPEHAAGADAAADGASSLPLDRSVSTLAMLKDSLDSRRRESLDLEQRMPRKRVAVGVYGSSESESERSPEASPPTVNASIASETGDGRRRLASVGSDDADATARPIEMLEIDEMSLPEIVEVSEQSSSGSESPVRIVLDSAIPTQIDDAVTEITASDAYEGQSMMEQLILALDDNRPLPTSIESYVLQCRRAFQWQNPQTFLNDVNDFLSVFLAYPDDEKKHYWELAHEFFDSLPEIASDLWHHSGPLPASFWHEAGVNLCFAFYVNIVDVVSFLLKQDLALLRSMETTSPDSLKSPKFVKALHQFLVDSERSLYSLCETADPDSYTKLSDLAQVYYSHGVVDGVFNICIEILNAERKVDAELATAVIPHVDLLSSVGLYMTATQRLLERHNSSSDSSSSSSSSDPAETTGQQTQFEFPLSDFSNYMLQTDVALGKIVDSPDAPDRTLLLSIVGKLTDLFYIVMLFPNNELLKTHPALMPLTKNADPDDVESVRNYAVKIRKFYWFIKIFQCPRPEYKLMGIKTILGELQAVFREWSPSPTPQAAAVISYYATLLSASGFTKFLVSTEANSTIVAQFGSSIYAFLTVFSVISEKDLAILWDSMVSAENPVMFNAICSIFINIIHWLPETWLNWLIDKLLGMPLTTLEPTVLKLIKGIVAVYHSNAVKATEEHAAQSIPMNPYVVLLQVIKRAGNVTPEEEAEMKVSPTLLVNVLTSSFDTLMSVAPHTQSKAELFESHVTSLRAFGPDSLQDLTYINSYLENFDSETQPSPPRESPNIQILVSRMRQMNFSDVLVTNIKSWSNYCVNSSPSMSLYPLNASLRQDCLVKLLSLDPRCIADRTEMEELWLALYDRDVNNPEIKDAFWGKLTALANVLQERCDFMDYCFAKIATLPSDRLTPVCGSFIISYFNYESITVDDAEKFAPEKDFLLPGFDTFWHFCLKTEDESCLSQVSDIFIWLSIEADFVSTHPTETIEKFHRSLVRRCITEITLAGREIATNGDNVQEAAQIYTRSFKFLEAFLTSYRGNPRYAVDRSSASSTGNIEIVGAQVEFRLQITFGSPRSEKFYLGDENNVLDLFSMVANVVGDTQFRVFVLGSELKTPDFMRTLKDVGCRDTTAIMVVRGPPNEDPRIQRRLSDIQERAMEAESATGSTDIDASKSVLLWRPLRPAEMEIMGAYEQMYELLLLPDEFAILALDSITAIGPASSILETFSQPKEVFATWDQLYPSQKPYKTLYSDYVLECVFSFIQQGKMDRDTLSECYQYIVPRLVQFATEPDLAMSSDVSVRNLVRLRLLERIKAFLREDCQSFTRNFSVDEEIGSFVIRLISIADDTASGVAERVLDILLLSGASDARFWKSIAAADECRQLFTQCMLNAPNVAVRSYYATAILEFIQNALQEGSTESEDHAEVALYFWSLACGILPLPNSDAEEKAEALFIFSSALLKLILIDTRAPIDEYGLCSLWFSIIRGCKVNETLEKIKDDRIISGYARLMVCALEYRRSNESSVRPDESWLTAIIELLFPSFIGRNEEPKEEAGYFGCLAPDTRAALYRLLYLLAEDSNKLQSVAALFLKLLPSSPHVLHEGWNTDRSRWIRSASGYAGLQNLANTCYLNSFVNQLYMNTEFRSYIFGLVGVEEEASSRRDHGSQDLIPEIVRLFAYLRYGWMKVLDTRGFIQSIRNFENDPIDYTVQMDVDEFYNLLFDRLESKIAEKDKKEAISHFYGGTLLTQIKSKECEHVSERTEPFSAIQCDIKGKRDLEKSLDAFVEGETMDGENKYWCSQCSAHVDAEKRICLQEVPDHLIFHLKRFDFDLATMQRSKINDYFEFPTELDISPYMFSSLAIESADESEEERQQQTPDKFRISGVLVHTGTAESGHYFSYIRDKEGWVEFNDAETSRFDEAQIADMAFGGVVSNVNGELVEKPFSAYMLFYERVEGRPDEEKEARREKAEEEMRGSSLYAKINEDNKRLAMKWSLFGAEHVRFVTATYEDLSAKKAGDRSEIPTWAPHDQMMFDTFFQIAVRTKESGLATEMVGKMQESCVASERASMAFLAWISENETAMRGLLVRCPSVQIRQEVSRLIKTCLGRLQGGDGYGSLDLWTRSCSAGSDEEEEEEDSQRWVVFSLVRQLFDVLLCRNESSSAGRGSWAELNSLLLDIIINTPEDEGAALCICAGGLQASIAAVFDGRDDVAGIALIVQELLQKIDLARVPVDSLEQRCEEVAGRYEEERSEMQLPLASTEYELLCRGYRKMNNQFVQSLLEQDVPVEDVMKIVSDFLVRGGDGSPLSDIRIMFGTGTRAVGSASDAESARPFLQYLIQLMVVYQPTLTECKRLCQIILPMDAKSAEEEEDEEDEEAEEEGESGDSEAEFEIESTVTRIGEALAEFISECSLGRGGENMRRAVFLMAPGWAPGLVVHWNRAVRGEVVRALERLVFSEIDSERQPQKERERQAVVARLVRSLVRFSGRRWRQGRRREAEEVPMPMPLDGLNAVVAGCQEVASKRDEATIGRIDMLRQAVSRFELGAGENGEEGREWTSGEENMMDEDVEEVAIESDGEI</sequence>
<dbReference type="InterPro" id="IPR001394">
    <property type="entry name" value="Peptidase_C19_UCH"/>
</dbReference>
<feature type="compositionally biased region" description="Low complexity" evidence="1">
    <location>
        <begin position="17"/>
        <end position="27"/>
    </location>
</feature>
<dbReference type="Gene3D" id="3.90.70.10">
    <property type="entry name" value="Cysteine proteinases"/>
    <property type="match status" value="1"/>
</dbReference>
<accession>A0ABR1F7X8</accession>
<feature type="compositionally biased region" description="Acidic residues" evidence="1">
    <location>
        <begin position="2552"/>
        <end position="2569"/>
    </location>
</feature>
<dbReference type="InterPro" id="IPR050164">
    <property type="entry name" value="Peptidase_C19"/>
</dbReference>
<feature type="region of interest" description="Disordered" evidence="1">
    <location>
        <begin position="1"/>
        <end position="115"/>
    </location>
</feature>
<reference evidence="3 4" key="1">
    <citation type="submission" date="2024-03" db="EMBL/GenBank/DDBJ databases">
        <title>Genome-scale model development and genomic sequencing of the oleaginous clade Lipomyces.</title>
        <authorList>
            <consortium name="Lawrence Berkeley National Laboratory"/>
            <person name="Czajka J.J."/>
            <person name="Han Y."/>
            <person name="Kim J."/>
            <person name="Mondo S.J."/>
            <person name="Hofstad B.A."/>
            <person name="Robles A."/>
            <person name="Haridas S."/>
            <person name="Riley R."/>
            <person name="LaButti K."/>
            <person name="Pangilinan J."/>
            <person name="Andreopoulos W."/>
            <person name="Lipzen A."/>
            <person name="Yan J."/>
            <person name="Wang M."/>
            <person name="Ng V."/>
            <person name="Grigoriev I.V."/>
            <person name="Spatafora J.W."/>
            <person name="Magnuson J.K."/>
            <person name="Baker S.E."/>
            <person name="Pomraning K.R."/>
        </authorList>
    </citation>
    <scope>NUCLEOTIDE SEQUENCE [LARGE SCALE GENOMIC DNA]</scope>
    <source>
        <strain evidence="3 4">Phaff 52-87</strain>
    </source>
</reference>
<dbReference type="PANTHER" id="PTHR24006">
    <property type="entry name" value="UBIQUITIN CARBOXYL-TERMINAL HYDROLASE"/>
    <property type="match status" value="1"/>
</dbReference>
<dbReference type="InterPro" id="IPR021905">
    <property type="entry name" value="DUF3517"/>
</dbReference>
<name>A0ABR1F7X8_9ASCO</name>
<dbReference type="InterPro" id="IPR038765">
    <property type="entry name" value="Papain-like_cys_pep_sf"/>
</dbReference>
<dbReference type="SUPFAM" id="SSF54001">
    <property type="entry name" value="Cysteine proteinases"/>
    <property type="match status" value="1"/>
</dbReference>
<proteinExistence type="predicted"/>